<organism evidence="1 2">
    <name type="scientific">Leptospira stimsonii</name>
    <dbReference type="NCBI Taxonomy" id="2202203"/>
    <lineage>
        <taxon>Bacteria</taxon>
        <taxon>Pseudomonadati</taxon>
        <taxon>Spirochaetota</taxon>
        <taxon>Spirochaetia</taxon>
        <taxon>Leptospirales</taxon>
        <taxon>Leptospiraceae</taxon>
        <taxon>Leptospira</taxon>
    </lineage>
</organism>
<accession>A0ABY2N5Q1</accession>
<reference evidence="2" key="1">
    <citation type="journal article" date="2019" name="PLoS Negl. Trop. Dis.">
        <title>Revisiting the worldwide diversity of Leptospira species in the environment.</title>
        <authorList>
            <person name="Vincent A.T."/>
            <person name="Schiettekatte O."/>
            <person name="Bourhy P."/>
            <person name="Veyrier F.J."/>
            <person name="Picardeau M."/>
        </authorList>
    </citation>
    <scope>NUCLEOTIDE SEQUENCE [LARGE SCALE GENOMIC DNA]</scope>
    <source>
        <strain evidence="2">201702407</strain>
    </source>
</reference>
<proteinExistence type="predicted"/>
<comment type="caution">
    <text evidence="1">The sequence shown here is derived from an EMBL/GenBank/DDBJ whole genome shotgun (WGS) entry which is preliminary data.</text>
</comment>
<evidence type="ECO:0000313" key="1">
    <source>
        <dbReference type="EMBL" id="TGM17242.1"/>
    </source>
</evidence>
<keyword evidence="2" id="KW-1185">Reference proteome</keyword>
<gene>
    <name evidence="1" type="ORF">EHQ90_07610</name>
</gene>
<dbReference type="Proteomes" id="UP000297422">
    <property type="component" value="Unassembled WGS sequence"/>
</dbReference>
<dbReference type="EMBL" id="RQGT01000059">
    <property type="protein sequence ID" value="TGM17242.1"/>
    <property type="molecule type" value="Genomic_DNA"/>
</dbReference>
<protein>
    <submittedName>
        <fullName evidence="1">Phage capsid protein</fullName>
    </submittedName>
</protein>
<dbReference type="RefSeq" id="WP_135684544.1">
    <property type="nucleotide sequence ID" value="NZ_RQEQ01000080.1"/>
</dbReference>
<name>A0ABY2N5Q1_9LEPT</name>
<evidence type="ECO:0000313" key="2">
    <source>
        <dbReference type="Proteomes" id="UP000297422"/>
    </source>
</evidence>
<dbReference type="Pfam" id="PF06152">
    <property type="entry name" value="Phage_min_cap2"/>
    <property type="match status" value="1"/>
</dbReference>
<dbReference type="InterPro" id="IPR009319">
    <property type="entry name" value="Phage_A118_VSP1"/>
</dbReference>
<sequence length="326" mass="37214">MAKEPGEGWEYDFLDSDGVVRKNPFDTKKLKEEYKLLLSNFKTVQSRLDKLVKSAIENGSSSRKYWEERLAQATTILDDLVEIWKDGFPSLAEKGFVQGTTLADFVLNSDRVYSRLKKDPRFSRQLTRLAGPFTDTNVVNAIYEDSLTYLEAAASGGKKKIESVFKATKQKVLEETRINKQLADGILTDANWKTAKKNLETAFKRKLKRAGIPEGNYLEINGRNYNVEAYSEMLTRTRLREAQTAGVKKYAEHSGNDLVQVSDHNTHTEICQKYEGHIYSISGKSKKYKKLEKWTPFHRNCLHVICIFFDVVELLGFNPYPDEGAA</sequence>